<dbReference type="Proteomes" id="UP000054279">
    <property type="component" value="Unassembled WGS sequence"/>
</dbReference>
<dbReference type="OrthoDB" id="406505at2759"/>
<name>A0A0C9VKE1_SPHS4</name>
<evidence type="ECO:0000313" key="3">
    <source>
        <dbReference type="Proteomes" id="UP000054279"/>
    </source>
</evidence>
<dbReference type="AlphaFoldDB" id="A0A0C9VKE1"/>
<proteinExistence type="predicted"/>
<keyword evidence="3" id="KW-1185">Reference proteome</keyword>
<protein>
    <submittedName>
        <fullName evidence="2">Uncharacterized protein</fullName>
    </submittedName>
</protein>
<reference evidence="2 3" key="1">
    <citation type="submission" date="2014-06" db="EMBL/GenBank/DDBJ databases">
        <title>Evolutionary Origins and Diversification of the Mycorrhizal Mutualists.</title>
        <authorList>
            <consortium name="DOE Joint Genome Institute"/>
            <consortium name="Mycorrhizal Genomics Consortium"/>
            <person name="Kohler A."/>
            <person name="Kuo A."/>
            <person name="Nagy L.G."/>
            <person name="Floudas D."/>
            <person name="Copeland A."/>
            <person name="Barry K.W."/>
            <person name="Cichocki N."/>
            <person name="Veneault-Fourrey C."/>
            <person name="LaButti K."/>
            <person name="Lindquist E.A."/>
            <person name="Lipzen A."/>
            <person name="Lundell T."/>
            <person name="Morin E."/>
            <person name="Murat C."/>
            <person name="Riley R."/>
            <person name="Ohm R."/>
            <person name="Sun H."/>
            <person name="Tunlid A."/>
            <person name="Henrissat B."/>
            <person name="Grigoriev I.V."/>
            <person name="Hibbett D.S."/>
            <person name="Martin F."/>
        </authorList>
    </citation>
    <scope>NUCLEOTIDE SEQUENCE [LARGE SCALE GENOMIC DNA]</scope>
    <source>
        <strain evidence="2 3">SS14</strain>
    </source>
</reference>
<feature type="chain" id="PRO_5002205480" evidence="1">
    <location>
        <begin position="22"/>
        <end position="132"/>
    </location>
</feature>
<accession>A0A0C9VKE1</accession>
<dbReference type="HOGENOM" id="CLU_047639_3_0_1"/>
<sequence>MYITRLISLLVAALSVASAKAAPPASPEPLERRRVPARPFTFKTELRDHVGRCTKTLITLLPFQPHNMLMDSNVDETLLFTDTSTGKTAVGTVADECLSCDSESIDLSVGLFEVFAPTSLGVFPVAWHFNAQ</sequence>
<dbReference type="EMBL" id="KN837162">
    <property type="protein sequence ID" value="KIJ38210.1"/>
    <property type="molecule type" value="Genomic_DNA"/>
</dbReference>
<feature type="signal peptide" evidence="1">
    <location>
        <begin position="1"/>
        <end position="21"/>
    </location>
</feature>
<dbReference type="Gene3D" id="2.40.40.10">
    <property type="entry name" value="RlpA-like domain"/>
    <property type="match status" value="1"/>
</dbReference>
<gene>
    <name evidence="2" type="ORF">M422DRAFT_259114</name>
</gene>
<evidence type="ECO:0000256" key="1">
    <source>
        <dbReference type="SAM" id="SignalP"/>
    </source>
</evidence>
<dbReference type="CDD" id="cd22191">
    <property type="entry name" value="DPBB_RlpA_EXP_N-like"/>
    <property type="match status" value="1"/>
</dbReference>
<organism evidence="2 3">
    <name type="scientific">Sphaerobolus stellatus (strain SS14)</name>
    <dbReference type="NCBI Taxonomy" id="990650"/>
    <lineage>
        <taxon>Eukaryota</taxon>
        <taxon>Fungi</taxon>
        <taxon>Dikarya</taxon>
        <taxon>Basidiomycota</taxon>
        <taxon>Agaricomycotina</taxon>
        <taxon>Agaricomycetes</taxon>
        <taxon>Phallomycetidae</taxon>
        <taxon>Geastrales</taxon>
        <taxon>Sphaerobolaceae</taxon>
        <taxon>Sphaerobolus</taxon>
    </lineage>
</organism>
<dbReference type="SUPFAM" id="SSF50685">
    <property type="entry name" value="Barwin-like endoglucanases"/>
    <property type="match status" value="1"/>
</dbReference>
<keyword evidence="1" id="KW-0732">Signal</keyword>
<dbReference type="InterPro" id="IPR036908">
    <property type="entry name" value="RlpA-like_sf"/>
</dbReference>
<evidence type="ECO:0000313" key="2">
    <source>
        <dbReference type="EMBL" id="KIJ38210.1"/>
    </source>
</evidence>